<proteinExistence type="predicted"/>
<dbReference type="EMBL" id="BSFL01000001">
    <property type="protein sequence ID" value="GLK78273.1"/>
    <property type="molecule type" value="Genomic_DNA"/>
</dbReference>
<comment type="caution">
    <text evidence="1">The sequence shown here is derived from an EMBL/GenBank/DDBJ whole genome shotgun (WGS) entry which is preliminary data.</text>
</comment>
<reference evidence="1" key="2">
    <citation type="submission" date="2023-01" db="EMBL/GenBank/DDBJ databases">
        <authorList>
            <person name="Sun Q."/>
            <person name="Evtushenko L."/>
        </authorList>
    </citation>
    <scope>NUCLEOTIDE SEQUENCE</scope>
    <source>
        <strain evidence="1">VKM B-2748</strain>
    </source>
</reference>
<protein>
    <submittedName>
        <fullName evidence="1">Carotenoid 1,2-hydratase</fullName>
    </submittedName>
</protein>
<organism evidence="1 2">
    <name type="scientific">Methylopila turkensis</name>
    <dbReference type="NCBI Taxonomy" id="1437816"/>
    <lineage>
        <taxon>Bacteria</taxon>
        <taxon>Pseudomonadati</taxon>
        <taxon>Pseudomonadota</taxon>
        <taxon>Alphaproteobacteria</taxon>
        <taxon>Hyphomicrobiales</taxon>
        <taxon>Methylopilaceae</taxon>
        <taxon>Methylopila</taxon>
    </lineage>
</organism>
<dbReference type="SUPFAM" id="SSF159245">
    <property type="entry name" value="AttH-like"/>
    <property type="match status" value="1"/>
</dbReference>
<gene>
    <name evidence="1" type="ORF">GCM10008174_00140</name>
</gene>
<sequence length="272" mass="30477">MFSPYYAFARRRGGALADPENHCAINIALYGPGGRWAMTERGRRSMSRGPDRLVVGPSDIAWDGRRLTIRFDEVCAPLPKRLRGVVRVTPGLLMAEAFAIDGEGRHCWRPISPFARIEVECESPALRWTGDGYFDCNDGDEPLEAAFARWSWASARTESGAKILYDMELRRGGPLSLALAVSREGAIEPFSPPARKSLKKPFWRMERPVRCDDGSAIERVATLEDSPFYARSRVATRLCGEDVTLMHESLSLDRFASPVVQAMLPFRMPRRA</sequence>
<keyword evidence="2" id="KW-1185">Reference proteome</keyword>
<dbReference type="Proteomes" id="UP001143309">
    <property type="component" value="Unassembled WGS sequence"/>
</dbReference>
<name>A0A9W6JLA9_9HYPH</name>
<evidence type="ECO:0000313" key="2">
    <source>
        <dbReference type="Proteomes" id="UP001143309"/>
    </source>
</evidence>
<accession>A0A9W6JLA9</accession>
<evidence type="ECO:0000313" key="1">
    <source>
        <dbReference type="EMBL" id="GLK78273.1"/>
    </source>
</evidence>
<dbReference type="RefSeq" id="WP_271198805.1">
    <property type="nucleotide sequence ID" value="NZ_BSFL01000001.1"/>
</dbReference>
<reference evidence="1" key="1">
    <citation type="journal article" date="2014" name="Int. J. Syst. Evol. Microbiol.">
        <title>Complete genome sequence of Corynebacterium casei LMG S-19264T (=DSM 44701T), isolated from a smear-ripened cheese.</title>
        <authorList>
            <consortium name="US DOE Joint Genome Institute (JGI-PGF)"/>
            <person name="Walter F."/>
            <person name="Albersmeier A."/>
            <person name="Kalinowski J."/>
            <person name="Ruckert C."/>
        </authorList>
    </citation>
    <scope>NUCLEOTIDE SEQUENCE</scope>
    <source>
        <strain evidence="1">VKM B-2748</strain>
    </source>
</reference>
<dbReference type="AlphaFoldDB" id="A0A9W6JLA9"/>
<dbReference type="CDD" id="cd21471">
    <property type="entry name" value="CrtC-like"/>
    <property type="match status" value="1"/>
</dbReference>